<dbReference type="AlphaFoldDB" id="A0A4R7VMM5"/>
<feature type="signal peptide" evidence="2">
    <location>
        <begin position="1"/>
        <end position="24"/>
    </location>
</feature>
<gene>
    <name evidence="3" type="ORF">CLV71_106218</name>
</gene>
<protein>
    <recommendedName>
        <fullName evidence="5">Secreted protein</fullName>
    </recommendedName>
</protein>
<feature type="chain" id="PRO_5020255976" description="Secreted protein" evidence="2">
    <location>
        <begin position="25"/>
        <end position="125"/>
    </location>
</feature>
<feature type="compositionally biased region" description="Basic and acidic residues" evidence="1">
    <location>
        <begin position="93"/>
        <end position="104"/>
    </location>
</feature>
<comment type="caution">
    <text evidence="3">The sequence shown here is derived from an EMBL/GenBank/DDBJ whole genome shotgun (WGS) entry which is preliminary data.</text>
</comment>
<dbReference type="EMBL" id="SOCP01000006">
    <property type="protein sequence ID" value="TDV50873.1"/>
    <property type="molecule type" value="Genomic_DNA"/>
</dbReference>
<evidence type="ECO:0000256" key="2">
    <source>
        <dbReference type="SAM" id="SignalP"/>
    </source>
</evidence>
<proteinExistence type="predicted"/>
<evidence type="ECO:0008006" key="5">
    <source>
        <dbReference type="Google" id="ProtNLM"/>
    </source>
</evidence>
<evidence type="ECO:0000313" key="3">
    <source>
        <dbReference type="EMBL" id="TDV50873.1"/>
    </source>
</evidence>
<accession>A0A4R7VMM5</accession>
<reference evidence="3 4" key="1">
    <citation type="submission" date="2019-03" db="EMBL/GenBank/DDBJ databases">
        <title>Genomic Encyclopedia of Archaeal and Bacterial Type Strains, Phase II (KMG-II): from individual species to whole genera.</title>
        <authorList>
            <person name="Goeker M."/>
        </authorList>
    </citation>
    <scope>NUCLEOTIDE SEQUENCE [LARGE SCALE GENOMIC DNA]</scope>
    <source>
        <strain evidence="3 4">DSM 45499</strain>
    </source>
</reference>
<sequence length="125" mass="13486">MRNLVVGAVVAVGLVVGGAATAVADPSEPVTITLSADQVQNLCEKRLPKIEQRATRLLERIQGDASTRGSAAWLRARAAKERDAGRETSAQLLEERADRRAGHVDQLDQAKKWATDFQSQHCGAK</sequence>
<name>A0A4R7VMM5_9PSEU</name>
<dbReference type="OrthoDB" id="3696905at2"/>
<keyword evidence="2" id="KW-0732">Signal</keyword>
<dbReference type="Proteomes" id="UP000294927">
    <property type="component" value="Unassembled WGS sequence"/>
</dbReference>
<dbReference type="RefSeq" id="WP_133904098.1">
    <property type="nucleotide sequence ID" value="NZ_SOCP01000006.1"/>
</dbReference>
<organism evidence="3 4">
    <name type="scientific">Actinophytocola oryzae</name>
    <dbReference type="NCBI Taxonomy" id="502181"/>
    <lineage>
        <taxon>Bacteria</taxon>
        <taxon>Bacillati</taxon>
        <taxon>Actinomycetota</taxon>
        <taxon>Actinomycetes</taxon>
        <taxon>Pseudonocardiales</taxon>
        <taxon>Pseudonocardiaceae</taxon>
    </lineage>
</organism>
<feature type="region of interest" description="Disordered" evidence="1">
    <location>
        <begin position="79"/>
        <end position="104"/>
    </location>
</feature>
<evidence type="ECO:0000313" key="4">
    <source>
        <dbReference type="Proteomes" id="UP000294927"/>
    </source>
</evidence>
<keyword evidence="4" id="KW-1185">Reference proteome</keyword>
<evidence type="ECO:0000256" key="1">
    <source>
        <dbReference type="SAM" id="MobiDB-lite"/>
    </source>
</evidence>